<keyword evidence="4" id="KW-1185">Reference proteome</keyword>
<dbReference type="InterPro" id="IPR036188">
    <property type="entry name" value="FAD/NAD-bd_sf"/>
</dbReference>
<dbReference type="GO" id="GO:0004497">
    <property type="term" value="F:monooxygenase activity"/>
    <property type="evidence" value="ECO:0007669"/>
    <property type="project" value="UniProtKB-KW"/>
</dbReference>
<evidence type="ECO:0000313" key="4">
    <source>
        <dbReference type="Proteomes" id="UP001596380"/>
    </source>
</evidence>
<comment type="caution">
    <text evidence="3">The sequence shown here is derived from an EMBL/GenBank/DDBJ whole genome shotgun (WGS) entry which is preliminary data.</text>
</comment>
<evidence type="ECO:0000259" key="2">
    <source>
        <dbReference type="Pfam" id="PF01494"/>
    </source>
</evidence>
<dbReference type="PANTHER" id="PTHR46865:SF2">
    <property type="entry name" value="MONOOXYGENASE"/>
    <property type="match status" value="1"/>
</dbReference>
<dbReference type="PANTHER" id="PTHR46865">
    <property type="entry name" value="OXIDOREDUCTASE-RELATED"/>
    <property type="match status" value="1"/>
</dbReference>
<evidence type="ECO:0000256" key="1">
    <source>
        <dbReference type="SAM" id="MobiDB-lite"/>
    </source>
</evidence>
<keyword evidence="3" id="KW-0503">Monooxygenase</keyword>
<protein>
    <submittedName>
        <fullName evidence="3">FAD-dependent monooxygenase</fullName>
    </submittedName>
</protein>
<dbReference type="Proteomes" id="UP001596380">
    <property type="component" value="Unassembled WGS sequence"/>
</dbReference>
<dbReference type="Gene3D" id="3.30.9.10">
    <property type="entry name" value="D-Amino Acid Oxidase, subunit A, domain 2"/>
    <property type="match status" value="1"/>
</dbReference>
<feature type="compositionally biased region" description="Gly residues" evidence="1">
    <location>
        <begin position="10"/>
        <end position="19"/>
    </location>
</feature>
<name>A0ABW2CXJ8_9ACTN</name>
<dbReference type="SUPFAM" id="SSF51905">
    <property type="entry name" value="FAD/NAD(P)-binding domain"/>
    <property type="match status" value="1"/>
</dbReference>
<feature type="domain" description="FAD-binding" evidence="2">
    <location>
        <begin position="32"/>
        <end position="365"/>
    </location>
</feature>
<evidence type="ECO:0000313" key="3">
    <source>
        <dbReference type="EMBL" id="MFC6886563.1"/>
    </source>
</evidence>
<proteinExistence type="predicted"/>
<dbReference type="RefSeq" id="WP_160820282.1">
    <property type="nucleotide sequence ID" value="NZ_JBHSXE010000001.1"/>
</dbReference>
<dbReference type="Gene3D" id="3.50.50.60">
    <property type="entry name" value="FAD/NAD(P)-binding domain"/>
    <property type="match status" value="1"/>
</dbReference>
<dbReference type="InterPro" id="IPR051704">
    <property type="entry name" value="FAD_aromatic-hydroxylase"/>
</dbReference>
<sequence length="422" mass="44769">MNETIDANGGAAGAAGAGAGADAVPGRASKGRVLISGASVAGPALAYWLVRYGFEVTVVEIADGFRAGGQAVDVRGPALEVARRMGVLERIRAAAVEMRGMSMVDADGNELYRNEEATMTGGAIDGPDVEILRDDLSAVLADAAGEEVEYLFGDSIAGLEQDEDGVRVMFRGGGARTFDVVVGADGLHSTTRRLAFGPESRFITHLGTYLAVWSAPNHLGLDRWQVFHQMPGSTWGGGVMTVRGNRELRVYLGFESPEPIDYDHRDTAAHKQIMAERLAGGGWELPTLLERMWDAPDFHFDAMAQIHMDAWSNGRVVLLGDAGYCGSPLSGQGTSMALVGAYVLAGELNAAGGDHRKAFAAYEEELRGYVAANQELALTNKARVDAQRDADLAARNGGEGGAPADAFEDFGEIVHSFTVKDY</sequence>
<accession>A0ABW2CXJ8</accession>
<dbReference type="Pfam" id="PF01494">
    <property type="entry name" value="FAD_binding_3"/>
    <property type="match status" value="1"/>
</dbReference>
<dbReference type="PRINTS" id="PR00420">
    <property type="entry name" value="RNGMNOXGNASE"/>
</dbReference>
<organism evidence="3 4">
    <name type="scientific">Actinomadura yumaensis</name>
    <dbReference type="NCBI Taxonomy" id="111807"/>
    <lineage>
        <taxon>Bacteria</taxon>
        <taxon>Bacillati</taxon>
        <taxon>Actinomycetota</taxon>
        <taxon>Actinomycetes</taxon>
        <taxon>Streptosporangiales</taxon>
        <taxon>Thermomonosporaceae</taxon>
        <taxon>Actinomadura</taxon>
    </lineage>
</organism>
<keyword evidence="3" id="KW-0560">Oxidoreductase</keyword>
<dbReference type="InterPro" id="IPR002938">
    <property type="entry name" value="FAD-bd"/>
</dbReference>
<feature type="region of interest" description="Disordered" evidence="1">
    <location>
        <begin position="1"/>
        <end position="22"/>
    </location>
</feature>
<dbReference type="EMBL" id="JBHSXS010000055">
    <property type="protein sequence ID" value="MFC6886563.1"/>
    <property type="molecule type" value="Genomic_DNA"/>
</dbReference>
<reference evidence="4" key="1">
    <citation type="journal article" date="2019" name="Int. J. Syst. Evol. Microbiol.">
        <title>The Global Catalogue of Microorganisms (GCM) 10K type strain sequencing project: providing services to taxonomists for standard genome sequencing and annotation.</title>
        <authorList>
            <consortium name="The Broad Institute Genomics Platform"/>
            <consortium name="The Broad Institute Genome Sequencing Center for Infectious Disease"/>
            <person name="Wu L."/>
            <person name="Ma J."/>
        </authorList>
    </citation>
    <scope>NUCLEOTIDE SEQUENCE [LARGE SCALE GENOMIC DNA]</scope>
    <source>
        <strain evidence="4">JCM 3369</strain>
    </source>
</reference>
<gene>
    <name evidence="3" type="ORF">ACFQKB_42855</name>
</gene>